<dbReference type="Proteomes" id="UP000823775">
    <property type="component" value="Unassembled WGS sequence"/>
</dbReference>
<name>A0ABS8RQ19_DATST</name>
<proteinExistence type="predicted"/>
<accession>A0ABS8RQ19</accession>
<comment type="caution">
    <text evidence="1">The sequence shown here is derived from an EMBL/GenBank/DDBJ whole genome shotgun (WGS) entry which is preliminary data.</text>
</comment>
<protein>
    <submittedName>
        <fullName evidence="1">Uncharacterized protein</fullName>
    </submittedName>
</protein>
<feature type="non-terminal residue" evidence="1">
    <location>
        <position position="1"/>
    </location>
</feature>
<organism evidence="1 2">
    <name type="scientific">Datura stramonium</name>
    <name type="common">Jimsonweed</name>
    <name type="synonym">Common thornapple</name>
    <dbReference type="NCBI Taxonomy" id="4076"/>
    <lineage>
        <taxon>Eukaryota</taxon>
        <taxon>Viridiplantae</taxon>
        <taxon>Streptophyta</taxon>
        <taxon>Embryophyta</taxon>
        <taxon>Tracheophyta</taxon>
        <taxon>Spermatophyta</taxon>
        <taxon>Magnoliopsida</taxon>
        <taxon>eudicotyledons</taxon>
        <taxon>Gunneridae</taxon>
        <taxon>Pentapetalae</taxon>
        <taxon>asterids</taxon>
        <taxon>lamiids</taxon>
        <taxon>Solanales</taxon>
        <taxon>Solanaceae</taxon>
        <taxon>Solanoideae</taxon>
        <taxon>Datureae</taxon>
        <taxon>Datura</taxon>
    </lineage>
</organism>
<dbReference type="EMBL" id="JACEIK010000076">
    <property type="protein sequence ID" value="MCD7448908.1"/>
    <property type="molecule type" value="Genomic_DNA"/>
</dbReference>
<reference evidence="1 2" key="1">
    <citation type="journal article" date="2021" name="BMC Genomics">
        <title>Datura genome reveals duplications of psychoactive alkaloid biosynthetic genes and high mutation rate following tissue culture.</title>
        <authorList>
            <person name="Rajewski A."/>
            <person name="Carter-House D."/>
            <person name="Stajich J."/>
            <person name="Litt A."/>
        </authorList>
    </citation>
    <scope>NUCLEOTIDE SEQUENCE [LARGE SCALE GENOMIC DNA]</scope>
    <source>
        <strain evidence="1">AR-01</strain>
    </source>
</reference>
<sequence>NITPNSRELAIFHLPPMFVESHLLSPVANVLDDFGDDFMGNPSHIPKAKEKNKVGASFSPVKKKRRQWLVVLPASKKMPTYHVEKASVKKTPPLRALIGS</sequence>
<keyword evidence="2" id="KW-1185">Reference proteome</keyword>
<evidence type="ECO:0000313" key="2">
    <source>
        <dbReference type="Proteomes" id="UP000823775"/>
    </source>
</evidence>
<gene>
    <name evidence="1" type="ORF">HAX54_047247</name>
</gene>
<evidence type="ECO:0000313" key="1">
    <source>
        <dbReference type="EMBL" id="MCD7448908.1"/>
    </source>
</evidence>